<name>A0A5D0U1R5_9ACTN</name>
<evidence type="ECO:0000259" key="14">
    <source>
        <dbReference type="PROSITE" id="PS50885"/>
    </source>
</evidence>
<evidence type="ECO:0000256" key="3">
    <source>
        <dbReference type="ARBA" id="ARBA00012438"/>
    </source>
</evidence>
<dbReference type="Pfam" id="PF00512">
    <property type="entry name" value="HisKA"/>
    <property type="match status" value="1"/>
</dbReference>
<dbReference type="GO" id="GO:0005886">
    <property type="term" value="C:plasma membrane"/>
    <property type="evidence" value="ECO:0007669"/>
    <property type="project" value="UniProtKB-SubCell"/>
</dbReference>
<keyword evidence="8 12" id="KW-1133">Transmembrane helix</keyword>
<dbReference type="EC" id="2.7.13.3" evidence="3"/>
<dbReference type="SUPFAM" id="SSF47384">
    <property type="entry name" value="Homodimeric domain of signal transducing histidine kinase"/>
    <property type="match status" value="1"/>
</dbReference>
<evidence type="ECO:0000256" key="9">
    <source>
        <dbReference type="ARBA" id="ARBA00023012"/>
    </source>
</evidence>
<evidence type="ECO:0000256" key="6">
    <source>
        <dbReference type="ARBA" id="ARBA00022692"/>
    </source>
</evidence>
<feature type="domain" description="Histidine kinase" evidence="13">
    <location>
        <begin position="150"/>
        <end position="356"/>
    </location>
</feature>
<dbReference type="InterPro" id="IPR005467">
    <property type="entry name" value="His_kinase_dom"/>
</dbReference>
<dbReference type="SMART" id="SM00387">
    <property type="entry name" value="HATPase_c"/>
    <property type="match status" value="1"/>
</dbReference>
<dbReference type="InterPro" id="IPR036097">
    <property type="entry name" value="HisK_dim/P_sf"/>
</dbReference>
<keyword evidence="9" id="KW-0902">Two-component regulatory system</keyword>
<reference evidence="15 16" key="1">
    <citation type="submission" date="2019-08" db="EMBL/GenBank/DDBJ databases">
        <title>Actinomadura sp. nov. CYP1-5 isolated from mountain soil.</title>
        <authorList>
            <person name="Songsumanus A."/>
            <person name="Kuncharoen N."/>
            <person name="Kudo T."/>
            <person name="Yuki M."/>
            <person name="Igarashi Y."/>
            <person name="Tanasupawat S."/>
        </authorList>
    </citation>
    <scope>NUCLEOTIDE SEQUENCE [LARGE SCALE GENOMIC DNA]</scope>
    <source>
        <strain evidence="15 16">GKU157</strain>
    </source>
</reference>
<feature type="region of interest" description="Disordered" evidence="11">
    <location>
        <begin position="1"/>
        <end position="29"/>
    </location>
</feature>
<dbReference type="InterPro" id="IPR003594">
    <property type="entry name" value="HATPase_dom"/>
</dbReference>
<dbReference type="SMART" id="SM00388">
    <property type="entry name" value="HisKA"/>
    <property type="match status" value="1"/>
</dbReference>
<keyword evidence="7 15" id="KW-0418">Kinase</keyword>
<dbReference type="Proteomes" id="UP000322634">
    <property type="component" value="Unassembled WGS sequence"/>
</dbReference>
<dbReference type="Gene3D" id="3.30.565.10">
    <property type="entry name" value="Histidine kinase-like ATPase, C-terminal domain"/>
    <property type="match status" value="1"/>
</dbReference>
<evidence type="ECO:0000256" key="2">
    <source>
        <dbReference type="ARBA" id="ARBA00004236"/>
    </source>
</evidence>
<dbReference type="PROSITE" id="PS50109">
    <property type="entry name" value="HIS_KIN"/>
    <property type="match status" value="1"/>
</dbReference>
<dbReference type="InterPro" id="IPR036890">
    <property type="entry name" value="HATPase_C_sf"/>
</dbReference>
<dbReference type="AlphaFoldDB" id="A0A5D0U1R5"/>
<evidence type="ECO:0000256" key="12">
    <source>
        <dbReference type="SAM" id="Phobius"/>
    </source>
</evidence>
<dbReference type="CDD" id="cd00075">
    <property type="entry name" value="HATPase"/>
    <property type="match status" value="1"/>
</dbReference>
<evidence type="ECO:0000256" key="10">
    <source>
        <dbReference type="ARBA" id="ARBA00023136"/>
    </source>
</evidence>
<keyword evidence="16" id="KW-1185">Reference proteome</keyword>
<dbReference type="Pfam" id="PF02518">
    <property type="entry name" value="HATPase_c"/>
    <property type="match status" value="1"/>
</dbReference>
<dbReference type="Gene3D" id="1.10.287.130">
    <property type="match status" value="1"/>
</dbReference>
<dbReference type="CDD" id="cd00082">
    <property type="entry name" value="HisKA"/>
    <property type="match status" value="1"/>
</dbReference>
<comment type="subcellular location">
    <subcellularLocation>
        <location evidence="2">Cell membrane</location>
    </subcellularLocation>
</comment>
<keyword evidence="5" id="KW-0808">Transferase</keyword>
<comment type="caution">
    <text evidence="15">The sequence shown here is derived from an EMBL/GenBank/DDBJ whole genome shotgun (WGS) entry which is preliminary data.</text>
</comment>
<organism evidence="15 16">
    <name type="scientific">Actinomadura syzygii</name>
    <dbReference type="NCBI Taxonomy" id="1427538"/>
    <lineage>
        <taxon>Bacteria</taxon>
        <taxon>Bacillati</taxon>
        <taxon>Actinomycetota</taxon>
        <taxon>Actinomycetes</taxon>
        <taxon>Streptosporangiales</taxon>
        <taxon>Thermomonosporaceae</taxon>
        <taxon>Actinomadura</taxon>
    </lineage>
</organism>
<dbReference type="SUPFAM" id="SSF55874">
    <property type="entry name" value="ATPase domain of HSP90 chaperone/DNA topoisomerase II/histidine kinase"/>
    <property type="match status" value="1"/>
</dbReference>
<feature type="transmembrane region" description="Helical" evidence="12">
    <location>
        <begin position="63"/>
        <end position="84"/>
    </location>
</feature>
<evidence type="ECO:0000313" key="16">
    <source>
        <dbReference type="Proteomes" id="UP000322634"/>
    </source>
</evidence>
<evidence type="ECO:0000256" key="8">
    <source>
        <dbReference type="ARBA" id="ARBA00022989"/>
    </source>
</evidence>
<dbReference type="PROSITE" id="PS50885">
    <property type="entry name" value="HAMP"/>
    <property type="match status" value="1"/>
</dbReference>
<protein>
    <recommendedName>
        <fullName evidence="3">histidine kinase</fullName>
        <ecNumber evidence="3">2.7.13.3</ecNumber>
    </recommendedName>
</protein>
<gene>
    <name evidence="15" type="ORF">FXF65_27030</name>
</gene>
<evidence type="ECO:0000256" key="5">
    <source>
        <dbReference type="ARBA" id="ARBA00022679"/>
    </source>
</evidence>
<dbReference type="PRINTS" id="PR00344">
    <property type="entry name" value="BCTRLSENSOR"/>
</dbReference>
<dbReference type="InterPro" id="IPR003660">
    <property type="entry name" value="HAMP_dom"/>
</dbReference>
<dbReference type="PANTHER" id="PTHR45436">
    <property type="entry name" value="SENSOR HISTIDINE KINASE YKOH"/>
    <property type="match status" value="1"/>
</dbReference>
<dbReference type="RefSeq" id="WP_148352824.1">
    <property type="nucleotide sequence ID" value="NZ_JBHSBF010000011.1"/>
</dbReference>
<evidence type="ECO:0000256" key="7">
    <source>
        <dbReference type="ARBA" id="ARBA00022777"/>
    </source>
</evidence>
<evidence type="ECO:0000256" key="1">
    <source>
        <dbReference type="ARBA" id="ARBA00000085"/>
    </source>
</evidence>
<dbReference type="Gene3D" id="6.10.340.10">
    <property type="match status" value="1"/>
</dbReference>
<keyword evidence="4" id="KW-0597">Phosphoprotein</keyword>
<evidence type="ECO:0000313" key="15">
    <source>
        <dbReference type="EMBL" id="TYC11733.1"/>
    </source>
</evidence>
<dbReference type="InterPro" id="IPR050428">
    <property type="entry name" value="TCS_sensor_his_kinase"/>
</dbReference>
<feature type="domain" description="HAMP" evidence="14">
    <location>
        <begin position="89"/>
        <end position="142"/>
    </location>
</feature>
<evidence type="ECO:0000256" key="4">
    <source>
        <dbReference type="ARBA" id="ARBA00022553"/>
    </source>
</evidence>
<dbReference type="GO" id="GO:0000155">
    <property type="term" value="F:phosphorelay sensor kinase activity"/>
    <property type="evidence" value="ECO:0007669"/>
    <property type="project" value="InterPro"/>
</dbReference>
<keyword evidence="10 12" id="KW-0472">Membrane</keyword>
<keyword evidence="6 12" id="KW-0812">Transmembrane</keyword>
<dbReference type="EMBL" id="VSFF01000010">
    <property type="protein sequence ID" value="TYC11733.1"/>
    <property type="molecule type" value="Genomic_DNA"/>
</dbReference>
<evidence type="ECO:0000256" key="11">
    <source>
        <dbReference type="SAM" id="MobiDB-lite"/>
    </source>
</evidence>
<proteinExistence type="predicted"/>
<feature type="transmembrane region" description="Helical" evidence="12">
    <location>
        <begin position="34"/>
        <end position="57"/>
    </location>
</feature>
<dbReference type="InterPro" id="IPR003661">
    <property type="entry name" value="HisK_dim/P_dom"/>
</dbReference>
<comment type="catalytic activity">
    <reaction evidence="1">
        <text>ATP + protein L-histidine = ADP + protein N-phospho-L-histidine.</text>
        <dbReference type="EC" id="2.7.13.3"/>
    </reaction>
</comment>
<sequence>MSVRNGGTRVRPRGPDTAPGSAPGSARARVTPRALAATAPPLAGAVIVAAGALYLLADVRRTGVLLTVTALLCAVAAGLAVWGVRRAVGRALGPVERLDADLDRLRGADLARRVAVPASGDEVERLAGRVNCLLGRLENEALERRAFIADASHEIRTPLAGLRTRIELALAVPDDAELVDTLRGALGDVDRLHQIVDDLLVLARLDSGERAPRERLDLGALVEDETRRRAPPVPLSVRAEPGVLVDANRARLCRVLLNLLANAERHAATRIEVEVRAEPGEAVAEVRDDGPGIPPADRDRVFERFSRLDAARSRAAGGSGLGLAIAREVAVAHGGRLYAGDAARGARLVLRLPLVRPGLDGDQAG</sequence>
<evidence type="ECO:0000259" key="13">
    <source>
        <dbReference type="PROSITE" id="PS50109"/>
    </source>
</evidence>
<accession>A0A5D0U1R5</accession>
<dbReference type="InterPro" id="IPR004358">
    <property type="entry name" value="Sig_transdc_His_kin-like_C"/>
</dbReference>
<dbReference type="PANTHER" id="PTHR45436:SF5">
    <property type="entry name" value="SENSOR HISTIDINE KINASE TRCS"/>
    <property type="match status" value="1"/>
</dbReference>
<dbReference type="OrthoDB" id="9786919at2"/>